<dbReference type="SUPFAM" id="SSF53822">
    <property type="entry name" value="Periplasmic binding protein-like I"/>
    <property type="match status" value="1"/>
</dbReference>
<reference evidence="3" key="1">
    <citation type="submission" date="2022-12" db="EMBL/GenBank/DDBJ databases">
        <title>Gycomyces niveus sp.nov., a novel actinomycete isolated from soil in Shouguang.</title>
        <authorList>
            <person name="Yang X."/>
        </authorList>
    </citation>
    <scope>NUCLEOTIDE SEQUENCE</scope>
    <source>
        <strain evidence="3">DSM 44724</strain>
    </source>
</reference>
<keyword evidence="2" id="KW-0812">Transmembrane</keyword>
<name>A0A9X3T768_9ACTN</name>
<keyword evidence="6" id="KW-1185">Reference proteome</keyword>
<dbReference type="CDD" id="cd06268">
    <property type="entry name" value="PBP1_ABC_transporter_LIVBP-like"/>
    <property type="match status" value="1"/>
</dbReference>
<keyword evidence="2" id="KW-0472">Membrane</keyword>
<reference evidence="4 6" key="2">
    <citation type="submission" date="2023-07" db="EMBL/GenBank/DDBJ databases">
        <title>Sequencing the genomes of 1000 actinobacteria strains.</title>
        <authorList>
            <person name="Klenk H.-P."/>
        </authorList>
    </citation>
    <scope>NUCLEOTIDE SEQUENCE [LARGE SCALE GENOMIC DNA]</scope>
    <source>
        <strain evidence="4 6">DSM 44724</strain>
    </source>
</reference>
<protein>
    <submittedName>
        <fullName evidence="4">ABC-type branched-subunit amino acid transport system substrate-binding protein</fullName>
    </submittedName>
</protein>
<accession>A0A9X3T768</accession>
<dbReference type="RefSeq" id="WP_270120214.1">
    <property type="nucleotide sequence ID" value="NZ_BAAAOM010000001.1"/>
</dbReference>
<organism evidence="3 5">
    <name type="scientific">Glycomyces lechevalierae</name>
    <dbReference type="NCBI Taxonomy" id="256034"/>
    <lineage>
        <taxon>Bacteria</taxon>
        <taxon>Bacillati</taxon>
        <taxon>Actinomycetota</taxon>
        <taxon>Actinomycetes</taxon>
        <taxon>Glycomycetales</taxon>
        <taxon>Glycomycetaceae</taxon>
        <taxon>Glycomyces</taxon>
    </lineage>
</organism>
<evidence type="ECO:0000256" key="1">
    <source>
        <dbReference type="SAM" id="MobiDB-lite"/>
    </source>
</evidence>
<dbReference type="EMBL" id="JAPZVQ010000001">
    <property type="protein sequence ID" value="MDA1383893.1"/>
    <property type="molecule type" value="Genomic_DNA"/>
</dbReference>
<evidence type="ECO:0000313" key="3">
    <source>
        <dbReference type="EMBL" id="MDA1383893.1"/>
    </source>
</evidence>
<dbReference type="Gene3D" id="3.40.50.2300">
    <property type="match status" value="1"/>
</dbReference>
<proteinExistence type="predicted"/>
<feature type="region of interest" description="Disordered" evidence="1">
    <location>
        <begin position="1"/>
        <end position="22"/>
    </location>
</feature>
<feature type="transmembrane region" description="Helical" evidence="2">
    <location>
        <begin position="314"/>
        <end position="335"/>
    </location>
</feature>
<sequence>MATNTPHAGNGGPAGPASQPYVPTERPRLILVTGTAIDGPTLENLLRNREFAAVVPFGPKENRPGVSVWERFADRPEFARHSPFKLLSLMLAAARGNLTAADEQTLGYEALALVRERPSRLLNRLNRSEPTDPGVGLGLNLVVASLEVPVKFTRLLRGLVFGGARKRLVNLTSTDDRWDVVSVRQAAQQLPHANTRGPIAEQAREEQAKVYGRSFIADCAVNGIELVFAGVADGDEAHELTAALKAARHGSNGRLHYYEHRSSSQTIRPGELVGLLRDLRTGETRFAEWDHFAATGLPNAARPIVPGKQRRRTVVTATALTLVAALLVAAGVFWISGGFDPDPCGEPFERDATTGGCERVSEGGNCVNPILMPACEAVARQNAAVGDDEDAFTIALALSMTFEGDDANSPDDIANQIQGAVAAQALINESQSPKLRLLLTDLGPSNAAWDEAAEVLLDRRAEENLIAVAGLSASYETTKLFIDRMNREGLVVMGSTITGDNMLTGSEETNSAFRVAPTNTQEAEALAAFVREHGDLCSVFNVSDTDRSYDYATSLNEAFQAQQAAEGCATAPRPFTFNGSNVSAVNPSLFEETVTAMCEEVREDSYLFFAGLSRFALPSLIRSLTLRKGPCLEHRITIISGDNASSVPHDRSLVADMRGANVDLYYIGLAHPDQWAGAGPEHQSSSEQMKSAVDQLLHQFGTDANLANGQALMSYEAVRTTALIAQGQGPTVTADSLADELRDFSGITATGPLEFDGHGNPVGKTMTVLAATTDVEDPVEVIELVTA</sequence>
<evidence type="ECO:0000256" key="2">
    <source>
        <dbReference type="SAM" id="Phobius"/>
    </source>
</evidence>
<dbReference type="Proteomes" id="UP001145799">
    <property type="component" value="Unassembled WGS sequence"/>
</dbReference>
<dbReference type="Proteomes" id="UP001183604">
    <property type="component" value="Unassembled WGS sequence"/>
</dbReference>
<evidence type="ECO:0000313" key="4">
    <source>
        <dbReference type="EMBL" id="MDR7341115.1"/>
    </source>
</evidence>
<evidence type="ECO:0000313" key="6">
    <source>
        <dbReference type="Proteomes" id="UP001183604"/>
    </source>
</evidence>
<comment type="caution">
    <text evidence="3">The sequence shown here is derived from an EMBL/GenBank/DDBJ whole genome shotgun (WGS) entry which is preliminary data.</text>
</comment>
<keyword evidence="2" id="KW-1133">Transmembrane helix</keyword>
<dbReference type="AlphaFoldDB" id="A0A9X3T768"/>
<dbReference type="EMBL" id="JAVDYD010000001">
    <property type="protein sequence ID" value="MDR7341115.1"/>
    <property type="molecule type" value="Genomic_DNA"/>
</dbReference>
<evidence type="ECO:0000313" key="5">
    <source>
        <dbReference type="Proteomes" id="UP001145799"/>
    </source>
</evidence>
<gene>
    <name evidence="4" type="ORF">J2S69_004834</name>
    <name evidence="3" type="ORF">O2L01_02755</name>
</gene>
<dbReference type="InterPro" id="IPR028082">
    <property type="entry name" value="Peripla_BP_I"/>
</dbReference>